<feature type="chain" id="PRO_5047027135" evidence="4">
    <location>
        <begin position="31"/>
        <end position="1104"/>
    </location>
</feature>
<protein>
    <submittedName>
        <fullName evidence="6">Immunoglobulin-like domain-containing protein</fullName>
    </submittedName>
</protein>
<dbReference type="InterPro" id="IPR013320">
    <property type="entry name" value="ConA-like_dom_sf"/>
</dbReference>
<dbReference type="CDD" id="cd08983">
    <property type="entry name" value="GH43_Bt3655-like"/>
    <property type="match status" value="1"/>
</dbReference>
<dbReference type="InterPro" id="IPR050727">
    <property type="entry name" value="GH43_arabinanases"/>
</dbReference>
<dbReference type="Gene3D" id="2.115.10.20">
    <property type="entry name" value="Glycosyl hydrolase domain, family 43"/>
    <property type="match status" value="1"/>
</dbReference>
<dbReference type="Gene3D" id="2.60.40.1080">
    <property type="match status" value="1"/>
</dbReference>
<evidence type="ECO:0000313" key="6">
    <source>
        <dbReference type="EMBL" id="MFB9760746.1"/>
    </source>
</evidence>
<dbReference type="Gene3D" id="2.60.120.200">
    <property type="match status" value="1"/>
</dbReference>
<dbReference type="InterPro" id="IPR046780">
    <property type="entry name" value="aBig_2"/>
</dbReference>
<comment type="caution">
    <text evidence="6">The sequence shown here is derived from an EMBL/GenBank/DDBJ whole genome shotgun (WGS) entry which is preliminary data.</text>
</comment>
<dbReference type="SMART" id="SM00635">
    <property type="entry name" value="BID_2"/>
    <property type="match status" value="2"/>
</dbReference>
<evidence type="ECO:0000256" key="1">
    <source>
        <dbReference type="ARBA" id="ARBA00022801"/>
    </source>
</evidence>
<dbReference type="InterPro" id="IPR003343">
    <property type="entry name" value="Big_2"/>
</dbReference>
<feature type="domain" description="BIG2" evidence="5">
    <location>
        <begin position="773"/>
        <end position="850"/>
    </location>
</feature>
<proteinExistence type="predicted"/>
<accession>A0ABV5WKY1</accession>
<keyword evidence="1" id="KW-0378">Hydrolase</keyword>
<dbReference type="Pfam" id="PF20578">
    <property type="entry name" value="aBig_2"/>
    <property type="match status" value="2"/>
</dbReference>
<keyword evidence="4" id="KW-0732">Signal</keyword>
<reference evidence="6 7" key="1">
    <citation type="submission" date="2024-09" db="EMBL/GenBank/DDBJ databases">
        <authorList>
            <person name="Sun Q."/>
            <person name="Mori K."/>
        </authorList>
    </citation>
    <scope>NUCLEOTIDE SEQUENCE [LARGE SCALE GENOMIC DNA]</scope>
    <source>
        <strain evidence="6 7">JCM 11201</strain>
    </source>
</reference>
<dbReference type="PANTHER" id="PTHR43301:SF3">
    <property type="entry name" value="ARABINAN ENDO-1,5-ALPHA-L-ARABINOSIDASE A-RELATED"/>
    <property type="match status" value="1"/>
</dbReference>
<dbReference type="Proteomes" id="UP001589609">
    <property type="component" value="Unassembled WGS sequence"/>
</dbReference>
<feature type="signal peptide" evidence="4">
    <location>
        <begin position="1"/>
        <end position="30"/>
    </location>
</feature>
<dbReference type="EMBL" id="JBHMAF010000167">
    <property type="protein sequence ID" value="MFB9760746.1"/>
    <property type="molecule type" value="Genomic_DNA"/>
</dbReference>
<dbReference type="InterPro" id="IPR023296">
    <property type="entry name" value="Glyco_hydro_beta-prop_sf"/>
</dbReference>
<keyword evidence="3" id="KW-0175">Coiled coil</keyword>
<sequence>MRKRKQLSTFLLTMMLCNTVSGIIPQSSFAEEPEKANLILDYDMNNIEGTKVKDNTGKFEGKLINPGNAELMKGADAGAISFKGGSTSSYIEMPQGVLNNLESVTVSSLVKWNGVSEAEWLFALGQDSNKYLFTTPKRNSGDRSARVGLGITSWTNEAGANATTGSLEANEWKLVTSVMSGKDKTLKLYIDGVEVASGSTNDYTLAQINNVNRRSGYIGKSFYSADPYFGGMIADFEVYDGALSASEVSKLKEEADKKIAAMDGLLLDRAANQLDYSLFINQNENKDEITSDLSFPKKGEYGTTISWKSKNQDIITNEGKVNRPSYEEGNQPVVIAATVSDGTKTITKEFTVTVLKRPHDSAAVRMDAEDVQVHNIYDVRGNLTLPKTGKNGSAITWKSSNPTVITSTGEVTRPAFGKGDTTVKLTATVTLNHETITKAFLATVREMPKKENYEGYVFSYFTGEGYTNGEQIYFALSEGNNPLKWKELNNGAPAITSGLGEKGLRDPFIVRSPEGDKFYLIATDLKINGDWNWDRSQRTGSRSIMVWESTDLINWSNQRMVEVSPKEAGNTWAPEISYDETTGEYIVFWASKLYDNDEHSGATYNKMMYSKTRDFYTFTEPKVYMDYGYSVIDTTMIKHDGKVYRFTKDERNNTASSPNGKFVFQEVGDSILDPTFDLIKEGIGKGSIGAGEGPTIFKSNTEEKWYMFIDEFGGRGYVPFETTNLQSGEWKMSTNYSLPARPRHGTVMPVTKSEYEALLANVPAVKKPSTEQNTTSVTLDKEKLELAEGKAAQLTATVTPDDAVHQDVLWSSNNEEVAVVDETGKVTAKKEGTAKISVTTVDGGYMAVSEVIVEKQKDSTPPEGHFVINTGAEFTKDPNVTLSLEAKDDLSGVSQVRFSTDAKEWTEWEAYKTAKEFTLPSGDGEKTVYVEFNDHAGNVSEMYQQKITLDMTAPVIQFTGQQDTYPVDSAINITCNVIDELSGIASKECSGAEGPAYSFELGENKLIASATDKAGNTAQAEIQFTVNVDFDSLSRLTQSFVSKDGVAHALVAKLQSAKESLAKENKKAMIGQLNAYENQLATQSEKSLTEQEAQLLLSLANSLK</sequence>
<keyword evidence="7" id="KW-1185">Reference proteome</keyword>
<dbReference type="Gene3D" id="2.60.40.10">
    <property type="entry name" value="Immunoglobulins"/>
    <property type="match status" value="1"/>
</dbReference>
<dbReference type="RefSeq" id="WP_379951029.1">
    <property type="nucleotide sequence ID" value="NZ_JBHMAF010000167.1"/>
</dbReference>
<evidence type="ECO:0000259" key="5">
    <source>
        <dbReference type="SMART" id="SM00635"/>
    </source>
</evidence>
<feature type="coiled-coil region" evidence="3">
    <location>
        <begin position="1047"/>
        <end position="1086"/>
    </location>
</feature>
<feature type="domain" description="BIG2" evidence="5">
    <location>
        <begin position="367"/>
        <end position="437"/>
    </location>
</feature>
<keyword evidence="2" id="KW-0326">Glycosidase</keyword>
<evidence type="ECO:0000256" key="4">
    <source>
        <dbReference type="SAM" id="SignalP"/>
    </source>
</evidence>
<dbReference type="Pfam" id="PF02368">
    <property type="entry name" value="Big_2"/>
    <property type="match status" value="1"/>
</dbReference>
<gene>
    <name evidence="6" type="ORF">ACFFMS_20910</name>
</gene>
<evidence type="ECO:0000313" key="7">
    <source>
        <dbReference type="Proteomes" id="UP001589609"/>
    </source>
</evidence>
<name>A0ABV5WKY1_9BACI</name>
<dbReference type="SUPFAM" id="SSF49373">
    <property type="entry name" value="Invasin/intimin cell-adhesion fragments"/>
    <property type="match status" value="1"/>
</dbReference>
<organism evidence="6 7">
    <name type="scientific">Ectobacillus funiculus</name>
    <dbReference type="NCBI Taxonomy" id="137993"/>
    <lineage>
        <taxon>Bacteria</taxon>
        <taxon>Bacillati</taxon>
        <taxon>Bacillota</taxon>
        <taxon>Bacilli</taxon>
        <taxon>Bacillales</taxon>
        <taxon>Bacillaceae</taxon>
        <taxon>Ectobacillus</taxon>
    </lineage>
</organism>
<evidence type="ECO:0000256" key="2">
    <source>
        <dbReference type="ARBA" id="ARBA00023295"/>
    </source>
</evidence>
<dbReference type="Pfam" id="PF13385">
    <property type="entry name" value="Laminin_G_3"/>
    <property type="match status" value="1"/>
</dbReference>
<dbReference type="SUPFAM" id="SSF49899">
    <property type="entry name" value="Concanavalin A-like lectins/glucanases"/>
    <property type="match status" value="1"/>
</dbReference>
<dbReference type="PANTHER" id="PTHR43301">
    <property type="entry name" value="ARABINAN ENDO-1,5-ALPHA-L-ARABINOSIDASE"/>
    <property type="match status" value="1"/>
</dbReference>
<evidence type="ECO:0000256" key="3">
    <source>
        <dbReference type="SAM" id="Coils"/>
    </source>
</evidence>
<dbReference type="SUPFAM" id="SSF75005">
    <property type="entry name" value="Arabinanase/levansucrase/invertase"/>
    <property type="match status" value="1"/>
</dbReference>
<dbReference type="InterPro" id="IPR008964">
    <property type="entry name" value="Invasin/intimin_cell_adhesion"/>
</dbReference>
<dbReference type="InterPro" id="IPR013783">
    <property type="entry name" value="Ig-like_fold"/>
</dbReference>